<evidence type="ECO:0000256" key="1">
    <source>
        <dbReference type="SAM" id="SignalP"/>
    </source>
</evidence>
<organism evidence="2 3">
    <name type="scientific">Cristinia sonorae</name>
    <dbReference type="NCBI Taxonomy" id="1940300"/>
    <lineage>
        <taxon>Eukaryota</taxon>
        <taxon>Fungi</taxon>
        <taxon>Dikarya</taxon>
        <taxon>Basidiomycota</taxon>
        <taxon>Agaricomycotina</taxon>
        <taxon>Agaricomycetes</taxon>
        <taxon>Agaricomycetidae</taxon>
        <taxon>Agaricales</taxon>
        <taxon>Pleurotineae</taxon>
        <taxon>Stephanosporaceae</taxon>
        <taxon>Cristinia</taxon>
    </lineage>
</organism>
<sequence length="491" mass="54036">MSLNRSYRLRKALLWAPLLFSWKTLAVSESTFVGELVDVFGKIFELPTTSEPDTVSSGNVTLGNTTQAVTGTGTAAPATVDASYTPLVIAHHIVGNTYNYSVSNWATDISLAAAKGVDAFALNVGVDSWEPGQIANAYKAAQNYGSTFKLFLSFDMGSLPCTTSSNSALLRNYITTYENHPNQMKFNGSVFASTFAGESCKFGASTVNQGWINTLKTNLTPVYFVPSFFVDPATLNTYTVMDGAFNWNSGWPMGNYDTNFTTDQTYLNNLGNRSYMGAVSPWFFTHYGPKSYNKNFIYRGDDWLFAERWELLIANRNKVPFAQVISWNDYGESHYIGPVQGVQPMSQSWVNGFDHQGWLDLMQYYISAFKTGSYPTVTKDKIFLWGRLYPAAATSKDPVAKPTNWQWTQDYVWGVFLLTSPAQVQITCGTASTRASLPAGLSKISLGLTAACSVSASIMRGANTNTFAPKNYNFNLKPPSNNFNAFVAAST</sequence>
<dbReference type="GO" id="GO:0051118">
    <property type="term" value="F:glucan endo-1,3-alpha-glucosidase activity"/>
    <property type="evidence" value="ECO:0007669"/>
    <property type="project" value="InterPro"/>
</dbReference>
<keyword evidence="2" id="KW-0378">Hydrolase</keyword>
<reference evidence="2" key="1">
    <citation type="journal article" date="2021" name="New Phytol.">
        <title>Evolutionary innovations through gain and loss of genes in the ectomycorrhizal Boletales.</title>
        <authorList>
            <person name="Wu G."/>
            <person name="Miyauchi S."/>
            <person name="Morin E."/>
            <person name="Kuo A."/>
            <person name="Drula E."/>
            <person name="Varga T."/>
            <person name="Kohler A."/>
            <person name="Feng B."/>
            <person name="Cao Y."/>
            <person name="Lipzen A."/>
            <person name="Daum C."/>
            <person name="Hundley H."/>
            <person name="Pangilinan J."/>
            <person name="Johnson J."/>
            <person name="Barry K."/>
            <person name="LaButti K."/>
            <person name="Ng V."/>
            <person name="Ahrendt S."/>
            <person name="Min B."/>
            <person name="Choi I.G."/>
            <person name="Park H."/>
            <person name="Plett J.M."/>
            <person name="Magnuson J."/>
            <person name="Spatafora J.W."/>
            <person name="Nagy L.G."/>
            <person name="Henrissat B."/>
            <person name="Grigoriev I.V."/>
            <person name="Yang Z.L."/>
            <person name="Xu J."/>
            <person name="Martin F.M."/>
        </authorList>
    </citation>
    <scope>NUCLEOTIDE SEQUENCE</scope>
    <source>
        <strain evidence="2">KKN 215</strain>
    </source>
</reference>
<gene>
    <name evidence="2" type="ORF">BXZ70DRAFT_1031793</name>
</gene>
<feature type="chain" id="PRO_5035421861" evidence="1">
    <location>
        <begin position="29"/>
        <end position="491"/>
    </location>
</feature>
<proteinExistence type="predicted"/>
<protein>
    <submittedName>
        <fullName evidence="2">Glycoside hydrolase family 71 protein</fullName>
    </submittedName>
</protein>
<keyword evidence="1" id="KW-0732">Signal</keyword>
<dbReference type="CDD" id="cd11577">
    <property type="entry name" value="GH71"/>
    <property type="match status" value="1"/>
</dbReference>
<evidence type="ECO:0000313" key="3">
    <source>
        <dbReference type="Proteomes" id="UP000813824"/>
    </source>
</evidence>
<dbReference type="Proteomes" id="UP000813824">
    <property type="component" value="Unassembled WGS sequence"/>
</dbReference>
<dbReference type="Gene3D" id="3.20.20.80">
    <property type="entry name" value="Glycosidases"/>
    <property type="match status" value="1"/>
</dbReference>
<name>A0A8K0ULK1_9AGAR</name>
<evidence type="ECO:0000313" key="2">
    <source>
        <dbReference type="EMBL" id="KAH8096821.1"/>
    </source>
</evidence>
<dbReference type="AlphaFoldDB" id="A0A8K0ULK1"/>
<feature type="signal peptide" evidence="1">
    <location>
        <begin position="1"/>
        <end position="28"/>
    </location>
</feature>
<comment type="caution">
    <text evidence="2">The sequence shown here is derived from an EMBL/GenBank/DDBJ whole genome shotgun (WGS) entry which is preliminary data.</text>
</comment>
<accession>A0A8K0ULK1</accession>
<dbReference type="InterPro" id="IPR005197">
    <property type="entry name" value="Glyco_hydro_71"/>
</dbReference>
<dbReference type="EMBL" id="JAEVFJ010000022">
    <property type="protein sequence ID" value="KAH8096821.1"/>
    <property type="molecule type" value="Genomic_DNA"/>
</dbReference>
<dbReference type="Pfam" id="PF03659">
    <property type="entry name" value="Glyco_hydro_71"/>
    <property type="match status" value="1"/>
</dbReference>
<dbReference type="OrthoDB" id="3257981at2759"/>
<keyword evidence="3" id="KW-1185">Reference proteome</keyword>